<keyword evidence="10" id="KW-1185">Reference proteome</keyword>
<accession>A0ABY7TTF2</accession>
<gene>
    <name evidence="6 9" type="primary">mnmE</name>
    <name evidence="6" type="synonym">trmE</name>
    <name evidence="9" type="ORF">PQ455_16910</name>
</gene>
<dbReference type="Pfam" id="PF10396">
    <property type="entry name" value="TrmE_N"/>
    <property type="match status" value="1"/>
</dbReference>
<sequence>MRVSGPGAGDVPKALGARRPPPREARLARLADPTTGETLDRALILWFPGPNSATGEDLLELHLHGGRAVVAAVQRVLAGLPGLRPAEPGEFTRRAMLNGRLDLAEAEGLADLLSAETEIQRRNAIRVAEGGLSRAVEIWRRHILDHAATIEAVIDYGDEVGDDIDIAPLQARVGADAEALRALLASPPAERLRDGLRVVLAGPPNAGKSSLMNALAGREAAIVSPIAGTTRDRVEAALVIDGFPILLTDTAGLREEGDDPIEAIGIRRAQDAMDEADVVLWLGPEEDAIDRPGLIRVAAKSDLATAPDGRLAVSVVSGEGLGALRARLVAAAQAQFSGDLIALNQRQRTLVADAAESLQFASAEPDILLVAEHLRQSCSALDALTGRAGVEDMLDSLFGRFCLGK</sequence>
<feature type="binding site" evidence="6">
    <location>
        <position position="100"/>
    </location>
    <ligand>
        <name>(6S)-5-formyl-5,6,7,8-tetrahydrofolate</name>
        <dbReference type="ChEBI" id="CHEBI:57457"/>
    </ligand>
</feature>
<dbReference type="InterPro" id="IPR027266">
    <property type="entry name" value="TrmE/GcvT-like"/>
</dbReference>
<keyword evidence="2 6" id="KW-0819">tRNA processing</keyword>
<dbReference type="InterPro" id="IPR031168">
    <property type="entry name" value="G_TrmE"/>
</dbReference>
<evidence type="ECO:0000256" key="1">
    <source>
        <dbReference type="ARBA" id="ARBA00011043"/>
    </source>
</evidence>
<evidence type="ECO:0000256" key="7">
    <source>
        <dbReference type="SAM" id="MobiDB-lite"/>
    </source>
</evidence>
<organism evidence="9 10">
    <name type="scientific">Sphingomonas naphthae</name>
    <dbReference type="NCBI Taxonomy" id="1813468"/>
    <lineage>
        <taxon>Bacteria</taxon>
        <taxon>Pseudomonadati</taxon>
        <taxon>Pseudomonadota</taxon>
        <taxon>Alphaproteobacteria</taxon>
        <taxon>Sphingomonadales</taxon>
        <taxon>Sphingomonadaceae</taxon>
        <taxon>Sphingomonas</taxon>
    </lineage>
</organism>
<feature type="binding site" evidence="6">
    <location>
        <position position="405"/>
    </location>
    <ligand>
        <name>(6S)-5-formyl-5,6,7,8-tetrahydrofolate</name>
        <dbReference type="ChEBI" id="CHEBI:57457"/>
    </ligand>
</feature>
<keyword evidence="6 9" id="KW-0378">Hydrolase</keyword>
<dbReference type="Gene3D" id="3.40.50.300">
    <property type="entry name" value="P-loop containing nucleotide triphosphate hydrolases"/>
    <property type="match status" value="1"/>
</dbReference>
<evidence type="ECO:0000259" key="8">
    <source>
        <dbReference type="PROSITE" id="PS51709"/>
    </source>
</evidence>
<evidence type="ECO:0000256" key="5">
    <source>
        <dbReference type="ARBA" id="ARBA00023134"/>
    </source>
</evidence>
<dbReference type="Pfam" id="PF12631">
    <property type="entry name" value="MnmE_helical"/>
    <property type="match status" value="1"/>
</dbReference>
<evidence type="ECO:0000256" key="4">
    <source>
        <dbReference type="ARBA" id="ARBA00022958"/>
    </source>
</evidence>
<feature type="binding site" evidence="6">
    <location>
        <position position="224"/>
    </location>
    <ligand>
        <name>K(+)</name>
        <dbReference type="ChEBI" id="CHEBI:29103"/>
    </ligand>
</feature>
<evidence type="ECO:0000313" key="9">
    <source>
        <dbReference type="EMBL" id="WCT75494.1"/>
    </source>
</evidence>
<comment type="function">
    <text evidence="6">Exhibits a very high intrinsic GTPase hydrolysis rate. Involved in the addition of a carboxymethylaminomethyl (cmnm) group at the wobble position (U34) of certain tRNAs, forming tRNA-cmnm(5)s(2)U34.</text>
</comment>
<dbReference type="Pfam" id="PF01926">
    <property type="entry name" value="MMR_HSR1"/>
    <property type="match status" value="1"/>
</dbReference>
<dbReference type="NCBIfam" id="TIGR00231">
    <property type="entry name" value="small_GTP"/>
    <property type="match status" value="1"/>
</dbReference>
<feature type="binding site" evidence="6">
    <location>
        <position position="226"/>
    </location>
    <ligand>
        <name>K(+)</name>
        <dbReference type="ChEBI" id="CHEBI:29103"/>
    </ligand>
</feature>
<dbReference type="EC" id="3.6.-.-" evidence="6"/>
<dbReference type="GO" id="GO:0016787">
    <property type="term" value="F:hydrolase activity"/>
    <property type="evidence" value="ECO:0007669"/>
    <property type="project" value="UniProtKB-KW"/>
</dbReference>
<feature type="binding site" evidence="6">
    <location>
        <position position="205"/>
    </location>
    <ligand>
        <name>K(+)</name>
        <dbReference type="ChEBI" id="CHEBI:29103"/>
    </ligand>
</feature>
<feature type="binding site" evidence="6">
    <location>
        <position position="229"/>
    </location>
    <ligand>
        <name>K(+)</name>
        <dbReference type="ChEBI" id="CHEBI:29103"/>
    </ligand>
</feature>
<name>A0ABY7TTF2_9SPHN</name>
<feature type="binding site" evidence="6">
    <location>
        <position position="230"/>
    </location>
    <ligand>
        <name>Mg(2+)</name>
        <dbReference type="ChEBI" id="CHEBI:18420"/>
    </ligand>
</feature>
<dbReference type="InterPro" id="IPR004520">
    <property type="entry name" value="GTPase_MnmE"/>
</dbReference>
<feature type="domain" description="TrmE-type G" evidence="8">
    <location>
        <begin position="195"/>
        <end position="333"/>
    </location>
</feature>
<dbReference type="EMBL" id="CP117411">
    <property type="protein sequence ID" value="WCT75494.1"/>
    <property type="molecule type" value="Genomic_DNA"/>
</dbReference>
<keyword evidence="3 6" id="KW-0547">Nucleotide-binding</keyword>
<dbReference type="InterPro" id="IPR005225">
    <property type="entry name" value="Small_GTP-bd"/>
</dbReference>
<dbReference type="RefSeq" id="WP_273691414.1">
    <property type="nucleotide sequence ID" value="NZ_CP117411.1"/>
</dbReference>
<feature type="binding site" evidence="6">
    <location>
        <begin position="205"/>
        <end position="210"/>
    </location>
    <ligand>
        <name>GTP</name>
        <dbReference type="ChEBI" id="CHEBI:37565"/>
    </ligand>
</feature>
<keyword evidence="5 6" id="KW-0342">GTP-binding</keyword>
<feature type="binding site" evidence="6">
    <location>
        <begin position="249"/>
        <end position="252"/>
    </location>
    <ligand>
        <name>GTP</name>
        <dbReference type="ChEBI" id="CHEBI:37565"/>
    </ligand>
</feature>
<reference evidence="9 10" key="1">
    <citation type="submission" date="2023-02" db="EMBL/GenBank/DDBJ databases">
        <title>Genome sequence of Sphingomonas naphthae.</title>
        <authorList>
            <person name="Kim S."/>
            <person name="Heo J."/>
            <person name="Kwon S.-W."/>
        </authorList>
    </citation>
    <scope>NUCLEOTIDE SEQUENCE [LARGE SCALE GENOMIC DNA]</scope>
    <source>
        <strain evidence="9 10">KACC 18716</strain>
    </source>
</reference>
<evidence type="ECO:0000256" key="6">
    <source>
        <dbReference type="HAMAP-Rule" id="MF_00379"/>
    </source>
</evidence>
<feature type="region of interest" description="Disordered" evidence="7">
    <location>
        <begin position="1"/>
        <end position="21"/>
    </location>
</feature>
<comment type="cofactor">
    <cofactor evidence="6">
        <name>K(+)</name>
        <dbReference type="ChEBI" id="CHEBI:29103"/>
    </cofactor>
    <text evidence="6">Binds 1 potassium ion per subunit.</text>
</comment>
<dbReference type="Proteomes" id="UP001220395">
    <property type="component" value="Chromosome"/>
</dbReference>
<evidence type="ECO:0000313" key="10">
    <source>
        <dbReference type="Proteomes" id="UP001220395"/>
    </source>
</evidence>
<feature type="binding site" evidence="6">
    <location>
        <position position="209"/>
    </location>
    <ligand>
        <name>Mg(2+)</name>
        <dbReference type="ChEBI" id="CHEBI:18420"/>
    </ligand>
</feature>
<dbReference type="SUPFAM" id="SSF116878">
    <property type="entry name" value="TrmE connector domain"/>
    <property type="match status" value="1"/>
</dbReference>
<dbReference type="Gene3D" id="1.20.120.430">
    <property type="entry name" value="tRNA modification GTPase MnmE domain 2"/>
    <property type="match status" value="1"/>
</dbReference>
<dbReference type="InterPro" id="IPR006073">
    <property type="entry name" value="GTP-bd"/>
</dbReference>
<dbReference type="Gene3D" id="3.30.1360.120">
    <property type="entry name" value="Probable tRNA modification gtpase trme, domain 1"/>
    <property type="match status" value="1"/>
</dbReference>
<evidence type="ECO:0000256" key="3">
    <source>
        <dbReference type="ARBA" id="ARBA00022741"/>
    </source>
</evidence>
<dbReference type="PROSITE" id="PS51709">
    <property type="entry name" value="G_TRME"/>
    <property type="match status" value="1"/>
</dbReference>
<dbReference type="CDD" id="cd04164">
    <property type="entry name" value="trmE"/>
    <property type="match status" value="1"/>
</dbReference>
<feature type="binding site" evidence="6">
    <location>
        <position position="60"/>
    </location>
    <ligand>
        <name>(6S)-5-formyl-5,6,7,8-tetrahydrofolate</name>
        <dbReference type="ChEBI" id="CHEBI:57457"/>
    </ligand>
</feature>
<dbReference type="InterPro" id="IPR027368">
    <property type="entry name" value="MnmE_dom2"/>
</dbReference>
<proteinExistence type="inferred from homology"/>
<dbReference type="InterPro" id="IPR025867">
    <property type="entry name" value="MnmE_helical"/>
</dbReference>
<evidence type="ECO:0000256" key="2">
    <source>
        <dbReference type="ARBA" id="ARBA00022694"/>
    </source>
</evidence>
<keyword evidence="6" id="KW-0460">Magnesium</keyword>
<dbReference type="InterPro" id="IPR027417">
    <property type="entry name" value="P-loop_NTPase"/>
</dbReference>
<dbReference type="HAMAP" id="MF_00379">
    <property type="entry name" value="GTPase_MnmE"/>
    <property type="match status" value="1"/>
</dbReference>
<comment type="subcellular location">
    <subcellularLocation>
        <location evidence="6">Cytoplasm</location>
    </subcellularLocation>
</comment>
<keyword evidence="6" id="KW-0963">Cytoplasm</keyword>
<comment type="subunit">
    <text evidence="6">Homodimer. Heterotetramer of two MnmE and two MnmG subunits.</text>
</comment>
<dbReference type="NCBIfam" id="NF003661">
    <property type="entry name" value="PRK05291.1-3"/>
    <property type="match status" value="1"/>
</dbReference>
<dbReference type="PANTHER" id="PTHR42714:SF2">
    <property type="entry name" value="TRNA MODIFICATION GTPASE GTPBP3, MITOCHONDRIAL"/>
    <property type="match status" value="1"/>
</dbReference>
<protein>
    <recommendedName>
        <fullName evidence="6">tRNA modification GTPase MnmE</fullName>
        <ecNumber evidence="6">3.6.-.-</ecNumber>
    </recommendedName>
</protein>
<dbReference type="InterPro" id="IPR018948">
    <property type="entry name" value="GTP-bd_TrmE_N"/>
</dbReference>
<keyword evidence="6" id="KW-0479">Metal-binding</keyword>
<feature type="binding site" evidence="6">
    <location>
        <begin position="224"/>
        <end position="230"/>
    </location>
    <ligand>
        <name>GTP</name>
        <dbReference type="ChEBI" id="CHEBI:37565"/>
    </ligand>
</feature>
<comment type="caution">
    <text evidence="6">Lacks conserved residue(s) required for the propagation of feature annotation.</text>
</comment>
<keyword evidence="4 6" id="KW-0630">Potassium</keyword>
<dbReference type="CDD" id="cd14858">
    <property type="entry name" value="TrmE_N"/>
    <property type="match status" value="1"/>
</dbReference>
<dbReference type="PANTHER" id="PTHR42714">
    <property type="entry name" value="TRNA MODIFICATION GTPASE GTPBP3"/>
    <property type="match status" value="1"/>
</dbReference>
<feature type="binding site" evidence="6">
    <location>
        <position position="19"/>
    </location>
    <ligand>
        <name>(6S)-5-formyl-5,6,7,8-tetrahydrofolate</name>
        <dbReference type="ChEBI" id="CHEBI:57457"/>
    </ligand>
</feature>
<dbReference type="SUPFAM" id="SSF52540">
    <property type="entry name" value="P-loop containing nucleoside triphosphate hydrolases"/>
    <property type="match status" value="1"/>
</dbReference>
<comment type="similarity">
    <text evidence="1 6">Belongs to the TRAFAC class TrmE-Era-EngA-EngB-Septin-like GTPase superfamily. TrmE GTPase family.</text>
</comment>